<gene>
    <name evidence="1" type="ORF">S03H2_34981</name>
</gene>
<dbReference type="EMBL" id="BARU01021370">
    <property type="protein sequence ID" value="GAH59779.1"/>
    <property type="molecule type" value="Genomic_DNA"/>
</dbReference>
<protein>
    <submittedName>
        <fullName evidence="1">Uncharacterized protein</fullName>
    </submittedName>
</protein>
<sequence>GLFREFYQALPKKGERRHVSHDLFNDFVNLQRPGIGPLEIRIGITLNLSLEGGIAELCFTGYPLPYTFKIRYNSISCLDLSPYGKQFQGPGYCPKTVETPGF</sequence>
<reference evidence="1" key="1">
    <citation type="journal article" date="2014" name="Front. Microbiol.">
        <title>High frequency of phylogenetically diverse reductive dehalogenase-homologous genes in deep subseafloor sedimentary metagenomes.</title>
        <authorList>
            <person name="Kawai M."/>
            <person name="Futagami T."/>
            <person name="Toyoda A."/>
            <person name="Takaki Y."/>
            <person name="Nishi S."/>
            <person name="Hori S."/>
            <person name="Arai W."/>
            <person name="Tsubouchi T."/>
            <person name="Morono Y."/>
            <person name="Uchiyama I."/>
            <person name="Ito T."/>
            <person name="Fujiyama A."/>
            <person name="Inagaki F."/>
            <person name="Takami H."/>
        </authorList>
    </citation>
    <scope>NUCLEOTIDE SEQUENCE</scope>
    <source>
        <strain evidence="1">Expedition CK06-06</strain>
    </source>
</reference>
<evidence type="ECO:0000313" key="1">
    <source>
        <dbReference type="EMBL" id="GAH59779.1"/>
    </source>
</evidence>
<proteinExistence type="predicted"/>
<name>X1I120_9ZZZZ</name>
<accession>X1I120</accession>
<feature type="non-terminal residue" evidence="1">
    <location>
        <position position="1"/>
    </location>
</feature>
<comment type="caution">
    <text evidence="1">The sequence shown here is derived from an EMBL/GenBank/DDBJ whole genome shotgun (WGS) entry which is preliminary data.</text>
</comment>
<dbReference type="AlphaFoldDB" id="X1I120"/>
<organism evidence="1">
    <name type="scientific">marine sediment metagenome</name>
    <dbReference type="NCBI Taxonomy" id="412755"/>
    <lineage>
        <taxon>unclassified sequences</taxon>
        <taxon>metagenomes</taxon>
        <taxon>ecological metagenomes</taxon>
    </lineage>
</organism>